<name>A0A0W0VBG9_9GAMM</name>
<proteinExistence type="predicted"/>
<evidence type="ECO:0000313" key="2">
    <source>
        <dbReference type="EMBL" id="KTD17454.1"/>
    </source>
</evidence>
<reference evidence="2 3" key="1">
    <citation type="submission" date="2015-11" db="EMBL/GenBank/DDBJ databases">
        <title>Genomic analysis of 38 Legionella species identifies large and diverse effector repertoires.</title>
        <authorList>
            <person name="Burstein D."/>
            <person name="Amaro F."/>
            <person name="Zusman T."/>
            <person name="Lifshitz Z."/>
            <person name="Cohen O."/>
            <person name="Gilbert J.A."/>
            <person name="Pupko T."/>
            <person name="Shuman H.A."/>
            <person name="Segal G."/>
        </authorList>
    </citation>
    <scope>NUCLEOTIDE SEQUENCE [LARGE SCALE GENOMIC DNA]</scope>
    <source>
        <strain evidence="2 3">BL-540</strain>
    </source>
</reference>
<dbReference type="CDD" id="cd14797">
    <property type="entry name" value="DUF302"/>
    <property type="match status" value="1"/>
</dbReference>
<dbReference type="PIRSF" id="PIRSF021774">
    <property type="entry name" value="UCP021774"/>
    <property type="match status" value="1"/>
</dbReference>
<dbReference type="Pfam" id="PF03625">
    <property type="entry name" value="DUF302"/>
    <property type="match status" value="1"/>
</dbReference>
<dbReference type="SUPFAM" id="SSF103247">
    <property type="entry name" value="TT1751-like"/>
    <property type="match status" value="1"/>
</dbReference>
<dbReference type="OrthoDB" id="9791067at2"/>
<feature type="domain" description="DUF302" evidence="1">
    <location>
        <begin position="34"/>
        <end position="97"/>
    </location>
</feature>
<protein>
    <recommendedName>
        <fullName evidence="1">DUF302 domain-containing protein</fullName>
    </recommendedName>
</protein>
<dbReference type="RefSeq" id="WP_058471205.1">
    <property type="nucleotide sequence ID" value="NZ_CAAAIC010000008.1"/>
</dbReference>
<dbReference type="AlphaFoldDB" id="A0A0W0VBG9"/>
<keyword evidence="3" id="KW-1185">Reference proteome</keyword>
<dbReference type="InterPro" id="IPR016796">
    <property type="entry name" value="UCP021774"/>
</dbReference>
<dbReference type="InterPro" id="IPR005180">
    <property type="entry name" value="DUF302"/>
</dbReference>
<dbReference type="PATRIC" id="fig|456.5.peg.1878"/>
<comment type="caution">
    <text evidence="2">The sequence shown here is derived from an EMBL/GenBank/DDBJ whole genome shotgun (WGS) entry which is preliminary data.</text>
</comment>
<gene>
    <name evidence="2" type="ORF">Ljor_1760</name>
</gene>
<dbReference type="Gene3D" id="3.30.310.70">
    <property type="entry name" value="TT1751-like domain"/>
    <property type="match status" value="1"/>
</dbReference>
<evidence type="ECO:0000313" key="3">
    <source>
        <dbReference type="Proteomes" id="UP000055035"/>
    </source>
</evidence>
<accession>A0A0W0VBG9</accession>
<organism evidence="2 3">
    <name type="scientific">Legionella jordanis</name>
    <dbReference type="NCBI Taxonomy" id="456"/>
    <lineage>
        <taxon>Bacteria</taxon>
        <taxon>Pseudomonadati</taxon>
        <taxon>Pseudomonadota</taxon>
        <taxon>Gammaproteobacteria</taxon>
        <taxon>Legionellales</taxon>
        <taxon>Legionellaceae</taxon>
        <taxon>Legionella</taxon>
    </lineage>
</organism>
<dbReference type="EMBL" id="LNYJ01000011">
    <property type="protein sequence ID" value="KTD17454.1"/>
    <property type="molecule type" value="Genomic_DNA"/>
</dbReference>
<sequence>MYSFNIKQQDSFKNTKTDVIEALKTEGFGVLTEIDVQATLKQKLGVDVNPYLILGACNPQLAHRALEIDPDIGLLLPCNVVIREENEGNILVSFMDPLAVMGLVNKPGMQEIAQEARNRLERVSVLLTNK</sequence>
<dbReference type="Proteomes" id="UP000055035">
    <property type="component" value="Unassembled WGS sequence"/>
</dbReference>
<evidence type="ECO:0000259" key="1">
    <source>
        <dbReference type="Pfam" id="PF03625"/>
    </source>
</evidence>
<dbReference type="STRING" id="456.Ljor_1760"/>
<dbReference type="PANTHER" id="PTHR38342:SF1">
    <property type="entry name" value="SLR5037 PROTEIN"/>
    <property type="match status" value="1"/>
</dbReference>
<dbReference type="InterPro" id="IPR035923">
    <property type="entry name" value="TT1751-like_sf"/>
</dbReference>
<dbReference type="PANTHER" id="PTHR38342">
    <property type="entry name" value="SLR5037 PROTEIN"/>
    <property type="match status" value="1"/>
</dbReference>